<dbReference type="Gene3D" id="3.40.50.300">
    <property type="entry name" value="P-loop containing nucleotide triphosphate hydrolases"/>
    <property type="match status" value="1"/>
</dbReference>
<dbReference type="PANTHER" id="PTHR43581:SF2">
    <property type="entry name" value="EXCINUCLEASE ATPASE SUBUNIT"/>
    <property type="match status" value="1"/>
</dbReference>
<feature type="domain" description="AAA+ ATPase" evidence="1">
    <location>
        <begin position="22"/>
        <end position="338"/>
    </location>
</feature>
<proteinExistence type="predicted"/>
<sequence length="410" mass="46474">MRLQLATFDNFRLWERLEVELGSRLTLLMGENGSGKTAILDGVAIGLGEILKHLPGVTGIDFRKRGEIHQSGNRVRPYTRVTLKSTIPGLEWERVQRRDRSRTTAAAVPTGPGVRSLRNHLDEKVIDPSQEDRDFEMPVVAYYGVSRAVLDIPLRRRNFPTDYSRFDALVGALEASTRFKSAFAWFYFKENEEHTRQKAARSFDVTLPELDAVRRAITRVFPDLSNPRIEVNPLRLAVDKEGETFDIAQLSDGYQTLLGLIMDLAARMAMANPDQDDPLAAEAVVMIDEVDLHLHPAWQRRVVGDLLATFPRTQFILTTHSPYIVEALNNHLQRYRIEGLVRDDGEAEVRDLMALDPADVAAYGMQGREAVELLDGSSGLLDDRLLQHFNEINQLYDRMRDIEWEHGGEA</sequence>
<dbReference type="InterPro" id="IPR027417">
    <property type="entry name" value="P-loop_NTPase"/>
</dbReference>
<dbReference type="InterPro" id="IPR003959">
    <property type="entry name" value="ATPase_AAA_core"/>
</dbReference>
<evidence type="ECO:0000259" key="1">
    <source>
        <dbReference type="SMART" id="SM00382"/>
    </source>
</evidence>
<organism evidence="2 3">
    <name type="scientific">Thioalkalivibrio halophilus</name>
    <dbReference type="NCBI Taxonomy" id="252474"/>
    <lineage>
        <taxon>Bacteria</taxon>
        <taxon>Pseudomonadati</taxon>
        <taxon>Pseudomonadota</taxon>
        <taxon>Gammaproteobacteria</taxon>
        <taxon>Chromatiales</taxon>
        <taxon>Ectothiorhodospiraceae</taxon>
        <taxon>Thioalkalivibrio</taxon>
    </lineage>
</organism>
<accession>A0A1V2ZXB4</accession>
<keyword evidence="3" id="KW-1185">Reference proteome</keyword>
<dbReference type="Pfam" id="PF13304">
    <property type="entry name" value="AAA_21"/>
    <property type="match status" value="1"/>
</dbReference>
<dbReference type="STRING" id="252474.B1A74_10825"/>
<dbReference type="GO" id="GO:0005524">
    <property type="term" value="F:ATP binding"/>
    <property type="evidence" value="ECO:0007669"/>
    <property type="project" value="InterPro"/>
</dbReference>
<dbReference type="SMART" id="SM00382">
    <property type="entry name" value="AAA"/>
    <property type="match status" value="1"/>
</dbReference>
<protein>
    <submittedName>
        <fullName evidence="2">ATPase</fullName>
    </submittedName>
</protein>
<comment type="caution">
    <text evidence="2">The sequence shown here is derived from an EMBL/GenBank/DDBJ whole genome shotgun (WGS) entry which is preliminary data.</text>
</comment>
<dbReference type="RefSeq" id="WP_024329895.1">
    <property type="nucleotide sequence ID" value="NZ_MUZR01000049.1"/>
</dbReference>
<dbReference type="InterPro" id="IPR003593">
    <property type="entry name" value="AAA+_ATPase"/>
</dbReference>
<dbReference type="InterPro" id="IPR051396">
    <property type="entry name" value="Bact_Antivir_Def_Nuclease"/>
</dbReference>
<dbReference type="PANTHER" id="PTHR43581">
    <property type="entry name" value="ATP/GTP PHOSPHATASE"/>
    <property type="match status" value="1"/>
</dbReference>
<dbReference type="EMBL" id="MUZR01000049">
    <property type="protein sequence ID" value="OOC09473.1"/>
    <property type="molecule type" value="Genomic_DNA"/>
</dbReference>
<evidence type="ECO:0000313" key="3">
    <source>
        <dbReference type="Proteomes" id="UP000189177"/>
    </source>
</evidence>
<dbReference type="OrthoDB" id="9815944at2"/>
<dbReference type="Proteomes" id="UP000189177">
    <property type="component" value="Unassembled WGS sequence"/>
</dbReference>
<gene>
    <name evidence="2" type="ORF">B1A74_10825</name>
</gene>
<evidence type="ECO:0000313" key="2">
    <source>
        <dbReference type="EMBL" id="OOC09473.1"/>
    </source>
</evidence>
<dbReference type="InterPro" id="IPR038729">
    <property type="entry name" value="Rad50/SbcC_AAA"/>
</dbReference>
<dbReference type="GO" id="GO:0016887">
    <property type="term" value="F:ATP hydrolysis activity"/>
    <property type="evidence" value="ECO:0007669"/>
    <property type="project" value="InterPro"/>
</dbReference>
<dbReference type="SUPFAM" id="SSF52540">
    <property type="entry name" value="P-loop containing nucleoside triphosphate hydrolases"/>
    <property type="match status" value="1"/>
</dbReference>
<name>A0A1V2ZXB4_9GAMM</name>
<dbReference type="Pfam" id="PF13476">
    <property type="entry name" value="AAA_23"/>
    <property type="match status" value="1"/>
</dbReference>
<reference evidence="2 3" key="1">
    <citation type="submission" date="2017-02" db="EMBL/GenBank/DDBJ databases">
        <title>Genomic diversity within the haloalkaliphilic genus Thioalkalivibrio.</title>
        <authorList>
            <person name="Ahn A.-C."/>
            <person name="Meier-Kolthoff J."/>
            <person name="Overmars L."/>
            <person name="Richter M."/>
            <person name="Woyke T."/>
            <person name="Sorokin D.Y."/>
            <person name="Muyzer G."/>
        </authorList>
    </citation>
    <scope>NUCLEOTIDE SEQUENCE [LARGE SCALE GENOMIC DNA]</scope>
    <source>
        <strain evidence="2 3">HL17</strain>
    </source>
</reference>
<dbReference type="AlphaFoldDB" id="A0A1V2ZXB4"/>